<sequence length="62" mass="7143">MHSALFCFPDFSIYVVENFVLLCKLASMKRYKMSSTSVYCYFFSSSNVVKCTCLSHSMLFTV</sequence>
<reference evidence="1" key="1">
    <citation type="submission" date="2015-12" db="EMBL/GenBank/DDBJ databases">
        <title>Gene expression during late stages of embryo sac development: a critical building block for successful pollen-pistil interactions.</title>
        <authorList>
            <person name="Liu Y."/>
            <person name="Joly V."/>
            <person name="Sabar M."/>
            <person name="Matton D.P."/>
        </authorList>
    </citation>
    <scope>NUCLEOTIDE SEQUENCE</scope>
</reference>
<evidence type="ECO:0000313" key="1">
    <source>
        <dbReference type="EMBL" id="JAP20566.1"/>
    </source>
</evidence>
<organism evidence="1">
    <name type="scientific">Solanum chacoense</name>
    <name type="common">Chaco potato</name>
    <dbReference type="NCBI Taxonomy" id="4108"/>
    <lineage>
        <taxon>Eukaryota</taxon>
        <taxon>Viridiplantae</taxon>
        <taxon>Streptophyta</taxon>
        <taxon>Embryophyta</taxon>
        <taxon>Tracheophyta</taxon>
        <taxon>Spermatophyta</taxon>
        <taxon>Magnoliopsida</taxon>
        <taxon>eudicotyledons</taxon>
        <taxon>Gunneridae</taxon>
        <taxon>Pentapetalae</taxon>
        <taxon>asterids</taxon>
        <taxon>lamiids</taxon>
        <taxon>Solanales</taxon>
        <taxon>Solanaceae</taxon>
        <taxon>Solanoideae</taxon>
        <taxon>Solaneae</taxon>
        <taxon>Solanum</taxon>
    </lineage>
</organism>
<dbReference type="AlphaFoldDB" id="A0A0V0HLZ8"/>
<name>A0A0V0HLZ8_SOLCH</name>
<protein>
    <submittedName>
        <fullName evidence="1">Putative ovule protein</fullName>
    </submittedName>
</protein>
<accession>A0A0V0HLZ8</accession>
<dbReference type="EMBL" id="GEDG01018704">
    <property type="protein sequence ID" value="JAP20566.1"/>
    <property type="molecule type" value="Transcribed_RNA"/>
</dbReference>
<proteinExistence type="predicted"/>